<dbReference type="GO" id="GO:0005507">
    <property type="term" value="F:copper ion binding"/>
    <property type="evidence" value="ECO:0007669"/>
    <property type="project" value="InterPro"/>
</dbReference>
<dbReference type="GO" id="GO:0048038">
    <property type="term" value="F:quinone binding"/>
    <property type="evidence" value="ECO:0007669"/>
    <property type="project" value="InterPro"/>
</dbReference>
<evidence type="ECO:0000256" key="5">
    <source>
        <dbReference type="RuleBase" id="RU000672"/>
    </source>
</evidence>
<comment type="cofactor">
    <cofactor evidence="5">
        <name>Cu cation</name>
        <dbReference type="ChEBI" id="CHEBI:23378"/>
    </cofactor>
    <text evidence="5">Contains 1 topaquinone per subunit.</text>
</comment>
<keyword evidence="6" id="KW-1133">Transmembrane helix</keyword>
<keyword evidence="5" id="KW-0801">TPQ</keyword>
<keyword evidence="9" id="KW-1185">Reference proteome</keyword>
<proteinExistence type="inferred from homology"/>
<dbReference type="Pfam" id="PF01179">
    <property type="entry name" value="Cu_amine_oxid"/>
    <property type="match status" value="1"/>
</dbReference>
<dbReference type="InterPro" id="IPR036460">
    <property type="entry name" value="Cu_amine_oxidase_C_sf"/>
</dbReference>
<dbReference type="Ensembl" id="ENSSSUT00005032414.1">
    <property type="protein sequence ID" value="ENSSSUP00005028385.1"/>
    <property type="gene ID" value="ENSSSUG00005018339.1"/>
</dbReference>
<keyword evidence="3" id="KW-1015">Disulfide bond</keyword>
<dbReference type="GO" id="GO:0005886">
    <property type="term" value="C:plasma membrane"/>
    <property type="evidence" value="ECO:0007669"/>
    <property type="project" value="TreeGrafter"/>
</dbReference>
<name>A0A673V4P7_SURSU</name>
<dbReference type="GO" id="GO:0005794">
    <property type="term" value="C:Golgi apparatus"/>
    <property type="evidence" value="ECO:0007669"/>
    <property type="project" value="TreeGrafter"/>
</dbReference>
<comment type="PTM">
    <text evidence="5">Topaquinone (TPQ) is generated by copper-dependent autoxidation of a specific tyrosyl residue.</text>
</comment>
<keyword evidence="5" id="KW-0560">Oxidoreductase</keyword>
<dbReference type="SUPFAM" id="SSF49998">
    <property type="entry name" value="Amine oxidase catalytic domain"/>
    <property type="match status" value="1"/>
</dbReference>
<dbReference type="PANTHER" id="PTHR10638">
    <property type="entry name" value="COPPER AMINE OXIDASE"/>
    <property type="match status" value="1"/>
</dbReference>
<dbReference type="InterPro" id="IPR015798">
    <property type="entry name" value="Cu_amine_oxidase_C"/>
</dbReference>
<evidence type="ECO:0000313" key="8">
    <source>
        <dbReference type="Ensembl" id="ENSSSUP00005028385.1"/>
    </source>
</evidence>
<keyword evidence="6" id="KW-0472">Membrane</keyword>
<keyword evidence="4" id="KW-0325">Glycoprotein</keyword>
<reference evidence="8" key="2">
    <citation type="submission" date="2025-08" db="UniProtKB">
        <authorList>
            <consortium name="Ensembl"/>
        </authorList>
    </citation>
    <scope>IDENTIFICATION</scope>
</reference>
<accession>A0A673V4P7</accession>
<dbReference type="GO" id="GO:0046677">
    <property type="term" value="P:response to antibiotic"/>
    <property type="evidence" value="ECO:0007669"/>
    <property type="project" value="TreeGrafter"/>
</dbReference>
<feature type="transmembrane region" description="Helical" evidence="6">
    <location>
        <begin position="154"/>
        <end position="170"/>
    </location>
</feature>
<evidence type="ECO:0000313" key="9">
    <source>
        <dbReference type="Proteomes" id="UP000472268"/>
    </source>
</evidence>
<dbReference type="Gene3D" id="2.70.98.20">
    <property type="entry name" value="Copper amine oxidase, catalytic domain"/>
    <property type="match status" value="1"/>
</dbReference>
<dbReference type="AlphaFoldDB" id="A0A673V4P7"/>
<reference evidence="8 9" key="1">
    <citation type="submission" date="2019-05" db="EMBL/GenBank/DDBJ databases">
        <title>A Chromosome-scale Meerkat (S. suricatta) Genome Assembly.</title>
        <authorList>
            <person name="Dudchenko O."/>
            <person name="Lieberman Aiden E."/>
            <person name="Tung J."/>
            <person name="Barreiro L.B."/>
            <person name="Clutton-Brock T.H."/>
        </authorList>
    </citation>
    <scope>NUCLEOTIDE SEQUENCE [LARGE SCALE GENOMIC DNA]</scope>
</reference>
<organism evidence="8 9">
    <name type="scientific">Suricata suricatta</name>
    <name type="common">Meerkat</name>
    <dbReference type="NCBI Taxonomy" id="37032"/>
    <lineage>
        <taxon>Eukaryota</taxon>
        <taxon>Metazoa</taxon>
        <taxon>Chordata</taxon>
        <taxon>Craniata</taxon>
        <taxon>Vertebrata</taxon>
        <taxon>Euteleostomi</taxon>
        <taxon>Mammalia</taxon>
        <taxon>Eutheria</taxon>
        <taxon>Laurasiatheria</taxon>
        <taxon>Carnivora</taxon>
        <taxon>Feliformia</taxon>
        <taxon>Herpestidae</taxon>
        <taxon>Suricata</taxon>
    </lineage>
</organism>
<evidence type="ECO:0000256" key="6">
    <source>
        <dbReference type="SAM" id="Phobius"/>
    </source>
</evidence>
<dbReference type="PROSITE" id="PS01165">
    <property type="entry name" value="COPPER_AMINE_OXID_2"/>
    <property type="match status" value="1"/>
</dbReference>
<evidence type="ECO:0000259" key="7">
    <source>
        <dbReference type="Pfam" id="PF01179"/>
    </source>
</evidence>
<comment type="cofactor">
    <cofactor evidence="1">
        <name>Ca(2+)</name>
        <dbReference type="ChEBI" id="CHEBI:29108"/>
    </cofactor>
</comment>
<keyword evidence="2" id="KW-0106">Calcium</keyword>
<sequence length="171" mass="19057">MGQRKRTYGKRIIQRLGTARPLSSLPLCVPSPVSLRAVGQVDDLVGLIQISCRYQLAVTRRKGEEPSSTSIYNLNDPWTPTVDFSDFINNETIAGQDLVAWVTAGFLHIPHAEDVPNTVTVGNGLCWPQTCCVPGPDRMASEAWTDGHSFPRRFIFLLTVFQSFCLVLFFK</sequence>
<reference evidence="8" key="3">
    <citation type="submission" date="2025-09" db="UniProtKB">
        <authorList>
            <consortium name="Ensembl"/>
        </authorList>
    </citation>
    <scope>IDENTIFICATION</scope>
</reference>
<dbReference type="GO" id="GO:0005783">
    <property type="term" value="C:endoplasmic reticulum"/>
    <property type="evidence" value="ECO:0007669"/>
    <property type="project" value="TreeGrafter"/>
</dbReference>
<evidence type="ECO:0000256" key="4">
    <source>
        <dbReference type="ARBA" id="ARBA00023180"/>
    </source>
</evidence>
<feature type="domain" description="Copper amine oxidase catalytic" evidence="7">
    <location>
        <begin position="53"/>
        <end position="120"/>
    </location>
</feature>
<dbReference type="Proteomes" id="UP000472268">
    <property type="component" value="Chromosome 17"/>
</dbReference>
<keyword evidence="5" id="KW-0186">Copper</keyword>
<dbReference type="InterPro" id="IPR049947">
    <property type="entry name" value="Cu_Am_Ox_Cu-bd"/>
</dbReference>
<evidence type="ECO:0000256" key="2">
    <source>
        <dbReference type="ARBA" id="ARBA00022837"/>
    </source>
</evidence>
<comment type="similarity">
    <text evidence="5">Belongs to the copper/topaquinone oxidase family.</text>
</comment>
<protein>
    <recommendedName>
        <fullName evidence="5">Amine oxidase</fullName>
        <ecNumber evidence="5">1.4.3.-</ecNumber>
    </recommendedName>
</protein>
<dbReference type="EC" id="1.4.3.-" evidence="5"/>
<dbReference type="GO" id="GO:0009308">
    <property type="term" value="P:amine metabolic process"/>
    <property type="evidence" value="ECO:0007669"/>
    <property type="project" value="UniProtKB-UniRule"/>
</dbReference>
<dbReference type="GO" id="GO:0008131">
    <property type="term" value="F:primary methylamine oxidase activity"/>
    <property type="evidence" value="ECO:0007669"/>
    <property type="project" value="InterPro"/>
</dbReference>
<evidence type="ECO:0000256" key="1">
    <source>
        <dbReference type="ARBA" id="ARBA00001913"/>
    </source>
</evidence>
<dbReference type="PANTHER" id="PTHR10638:SF23">
    <property type="entry name" value="MEMBRANE PRIMARY AMINE OXIDASE"/>
    <property type="match status" value="1"/>
</dbReference>
<dbReference type="GO" id="GO:0005769">
    <property type="term" value="C:early endosome"/>
    <property type="evidence" value="ECO:0007669"/>
    <property type="project" value="TreeGrafter"/>
</dbReference>
<dbReference type="InterPro" id="IPR000269">
    <property type="entry name" value="Cu_amine_oxidase"/>
</dbReference>
<evidence type="ECO:0000256" key="3">
    <source>
        <dbReference type="ARBA" id="ARBA00023157"/>
    </source>
</evidence>
<keyword evidence="6" id="KW-0812">Transmembrane</keyword>
<keyword evidence="5" id="KW-0479">Metal-binding</keyword>